<keyword evidence="4 10" id="KW-0378">Hydrolase</keyword>
<dbReference type="SUPFAM" id="SSF49562">
    <property type="entry name" value="C2 domain (Calcium/lipid-binding domain, CaLB)"/>
    <property type="match status" value="1"/>
</dbReference>
<dbReference type="InterPro" id="IPR011993">
    <property type="entry name" value="PH-like_dom_sf"/>
</dbReference>
<dbReference type="GeneID" id="115627885"/>
<dbReference type="InterPro" id="IPR000909">
    <property type="entry name" value="PLipase_C_PInositol-sp_X_dom"/>
</dbReference>
<dbReference type="PROSITE" id="PS50004">
    <property type="entry name" value="C2"/>
    <property type="match status" value="1"/>
</dbReference>
<dbReference type="FunFam" id="3.20.20.190:FF:000004">
    <property type="entry name" value="1-phosphatidylinositol 4,5-bisphosphate phosphodiesterase gamma"/>
    <property type="match status" value="1"/>
</dbReference>
<dbReference type="CDD" id="cd11825">
    <property type="entry name" value="SH3_PLCgamma"/>
    <property type="match status" value="1"/>
</dbReference>
<dbReference type="CDD" id="cd13362">
    <property type="entry name" value="PH_PLC_gamma"/>
    <property type="match status" value="1"/>
</dbReference>
<feature type="domain" description="PH" evidence="16">
    <location>
        <begin position="20"/>
        <end position="137"/>
    </location>
</feature>
<dbReference type="InterPro" id="IPR017946">
    <property type="entry name" value="PLC-like_Pdiesterase_TIM-brl"/>
</dbReference>
<dbReference type="GO" id="GO:0048015">
    <property type="term" value="P:phosphatidylinositol-mediated signaling"/>
    <property type="evidence" value="ECO:0007669"/>
    <property type="project" value="TreeGrafter"/>
</dbReference>
<dbReference type="CDD" id="cd16201">
    <property type="entry name" value="EFh_PI-PLCgamma"/>
    <property type="match status" value="1"/>
</dbReference>
<dbReference type="SUPFAM" id="SSF50044">
    <property type="entry name" value="SH3-domain"/>
    <property type="match status" value="1"/>
</dbReference>
<dbReference type="PRINTS" id="PR00390">
    <property type="entry name" value="PHPHLIPASEC"/>
</dbReference>
<dbReference type="PROSITE" id="PS50008">
    <property type="entry name" value="PIPLC_Y_DOMAIN"/>
    <property type="match status" value="1"/>
</dbReference>
<organism evidence="19 20">
    <name type="scientific">Drosophila lebanonensis</name>
    <name type="common">Fruit fly</name>
    <name type="synonym">Scaptodrosophila lebanonensis</name>
    <dbReference type="NCBI Taxonomy" id="7225"/>
    <lineage>
        <taxon>Eukaryota</taxon>
        <taxon>Metazoa</taxon>
        <taxon>Ecdysozoa</taxon>
        <taxon>Arthropoda</taxon>
        <taxon>Hexapoda</taxon>
        <taxon>Insecta</taxon>
        <taxon>Pterygota</taxon>
        <taxon>Neoptera</taxon>
        <taxon>Endopterygota</taxon>
        <taxon>Diptera</taxon>
        <taxon>Brachycera</taxon>
        <taxon>Muscomorpha</taxon>
        <taxon>Ephydroidea</taxon>
        <taxon>Drosophilidae</taxon>
        <taxon>Scaptodrosophila</taxon>
    </lineage>
</organism>
<keyword evidence="19" id="KW-1185">Reference proteome</keyword>
<dbReference type="SMART" id="SM00149">
    <property type="entry name" value="PLCYc"/>
    <property type="match status" value="1"/>
</dbReference>
<evidence type="ECO:0000256" key="11">
    <source>
        <dbReference type="PROSITE-ProRule" id="PRU00191"/>
    </source>
</evidence>
<comment type="cofactor">
    <cofactor evidence="1">
        <name>Ca(2+)</name>
        <dbReference type="ChEBI" id="CHEBI:29108"/>
    </cofactor>
</comment>
<comment type="function">
    <text evidence="10">Mediates the production of the second messenger molecules diacylglycerol (DAG) and inositol 1,4,5-trisphosphate (IP3). Plays an important role in the regulation of intracellular signaling cascades.</text>
</comment>
<dbReference type="PROSITE" id="PS50002">
    <property type="entry name" value="SH3"/>
    <property type="match status" value="1"/>
</dbReference>
<dbReference type="PIRSF" id="PIRSF000952">
    <property type="entry name" value="PLC-gamma"/>
    <property type="match status" value="1"/>
</dbReference>
<feature type="domain" description="SH2" evidence="14">
    <location>
        <begin position="583"/>
        <end position="684"/>
    </location>
</feature>
<dbReference type="InterPro" id="IPR056586">
    <property type="entry name" value="EF-hand_PLCG1"/>
</dbReference>
<dbReference type="Pfam" id="PF00388">
    <property type="entry name" value="PI-PLC-X"/>
    <property type="match status" value="1"/>
</dbReference>
<feature type="domain" description="SH3" evidence="15">
    <location>
        <begin position="817"/>
        <end position="877"/>
    </location>
</feature>
<evidence type="ECO:0000256" key="1">
    <source>
        <dbReference type="ARBA" id="ARBA00001913"/>
    </source>
</evidence>
<accession>A0A6J2TSS3</accession>
<dbReference type="SUPFAM" id="SSF47473">
    <property type="entry name" value="EF-hand"/>
    <property type="match status" value="1"/>
</dbReference>
<dbReference type="InterPro" id="IPR011992">
    <property type="entry name" value="EF-hand-dom_pair"/>
</dbReference>
<reference evidence="20" key="1">
    <citation type="submission" date="2025-08" db="UniProtKB">
        <authorList>
            <consortium name="RefSeq"/>
        </authorList>
    </citation>
    <scope>IDENTIFICATION</scope>
    <source>
        <strain evidence="20">11010-0011.00</strain>
        <tissue evidence="20">Whole body</tissue>
    </source>
</reference>
<dbReference type="Gene3D" id="2.30.30.40">
    <property type="entry name" value="SH3 Domains"/>
    <property type="match status" value="1"/>
</dbReference>
<dbReference type="Pfam" id="PF23329">
    <property type="entry name" value="EF_HAND_1_PLCG"/>
    <property type="match status" value="1"/>
</dbReference>
<dbReference type="RefSeq" id="XP_030379631.1">
    <property type="nucleotide sequence ID" value="XM_030523771.1"/>
</dbReference>
<evidence type="ECO:0000259" key="17">
    <source>
        <dbReference type="PROSITE" id="PS50004"/>
    </source>
</evidence>
<dbReference type="FunFam" id="3.20.20.190:FF:000043">
    <property type="entry name" value="1-phosphatidylinositol 4,5-bisphosphate phosphodiesterase gamma"/>
    <property type="match status" value="1"/>
</dbReference>
<dbReference type="PANTHER" id="PTHR10336">
    <property type="entry name" value="PHOSPHOINOSITIDE-SPECIFIC PHOSPHOLIPASE C FAMILY PROTEIN"/>
    <property type="match status" value="1"/>
</dbReference>
<dbReference type="Pfam" id="PF23583">
    <property type="entry name" value="EF_HAND_2_PLCG"/>
    <property type="match status" value="1"/>
</dbReference>
<dbReference type="InterPro" id="IPR035892">
    <property type="entry name" value="C2_domain_sf"/>
</dbReference>
<evidence type="ECO:0000259" key="16">
    <source>
        <dbReference type="PROSITE" id="PS50003"/>
    </source>
</evidence>
<name>A0A6J2TSS3_DROLE</name>
<keyword evidence="7 11" id="KW-0727">SH2 domain</keyword>
<dbReference type="CDD" id="cd00275">
    <property type="entry name" value="C2_PLC_like"/>
    <property type="match status" value="1"/>
</dbReference>
<keyword evidence="6 10" id="KW-0442">Lipid degradation</keyword>
<evidence type="ECO:0000256" key="9">
    <source>
        <dbReference type="ARBA" id="ARBA00023224"/>
    </source>
</evidence>
<dbReference type="AlphaFoldDB" id="A0A6J2TSS3"/>
<dbReference type="SMART" id="SM00239">
    <property type="entry name" value="C2"/>
    <property type="match status" value="1"/>
</dbReference>
<dbReference type="GO" id="GO:0004435">
    <property type="term" value="F:phosphatidylinositol-4,5-bisphosphate phospholipase C activity"/>
    <property type="evidence" value="ECO:0007669"/>
    <property type="project" value="UniProtKB-UniRule"/>
</dbReference>
<dbReference type="CDD" id="cd10341">
    <property type="entry name" value="SH2_N-SH2_PLC_gamma_like"/>
    <property type="match status" value="1"/>
</dbReference>
<dbReference type="Gene3D" id="3.30.505.10">
    <property type="entry name" value="SH2 domain"/>
    <property type="match status" value="2"/>
</dbReference>
<dbReference type="InterPro" id="IPR001849">
    <property type="entry name" value="PH_domain"/>
</dbReference>
<dbReference type="GO" id="GO:0051209">
    <property type="term" value="P:release of sequestered calcium ion into cytosol"/>
    <property type="evidence" value="ECO:0007669"/>
    <property type="project" value="TreeGrafter"/>
</dbReference>
<dbReference type="FunFam" id="3.30.505.10:FF:000011">
    <property type="entry name" value="1-phosphatidylinositol 4,5-bisphosphate phosphodiesterase gamma"/>
    <property type="match status" value="1"/>
</dbReference>
<keyword evidence="3" id="KW-0677">Repeat</keyword>
<dbReference type="FunFam" id="2.30.30.40:FF:000119">
    <property type="entry name" value="1-phosphatidylinositol 4,5-bisphosphate phosphodiesterase gamma"/>
    <property type="match status" value="1"/>
</dbReference>
<dbReference type="SUPFAM" id="SSF51695">
    <property type="entry name" value="PLC-like phosphodiesterases"/>
    <property type="match status" value="1"/>
</dbReference>
<dbReference type="InterPro" id="IPR001192">
    <property type="entry name" value="PI-PLC_fam"/>
</dbReference>
<evidence type="ECO:0000256" key="7">
    <source>
        <dbReference type="ARBA" id="ARBA00022999"/>
    </source>
</evidence>
<evidence type="ECO:0000256" key="4">
    <source>
        <dbReference type="ARBA" id="ARBA00022801"/>
    </source>
</evidence>
<dbReference type="Pfam" id="PF16457">
    <property type="entry name" value="PH_12"/>
    <property type="match status" value="1"/>
</dbReference>
<dbReference type="Proteomes" id="UP000504634">
    <property type="component" value="Unplaced"/>
</dbReference>
<dbReference type="GO" id="GO:0009653">
    <property type="term" value="P:anatomical structure morphogenesis"/>
    <property type="evidence" value="ECO:0007669"/>
    <property type="project" value="UniProtKB-ARBA"/>
</dbReference>
<keyword evidence="9 10" id="KW-0807">Transducer</keyword>
<dbReference type="Gene3D" id="3.20.20.190">
    <property type="entry name" value="Phosphatidylinositol (PI) phosphodiesterase"/>
    <property type="match status" value="2"/>
</dbReference>
<evidence type="ECO:0000259" key="15">
    <source>
        <dbReference type="PROSITE" id="PS50002"/>
    </source>
</evidence>
<evidence type="ECO:0000256" key="10">
    <source>
        <dbReference type="PIRNR" id="PIRNR000952"/>
    </source>
</evidence>
<dbReference type="Pfam" id="PF00387">
    <property type="entry name" value="PI-PLC-Y"/>
    <property type="match status" value="1"/>
</dbReference>
<dbReference type="Gene3D" id="2.30.29.30">
    <property type="entry name" value="Pleckstrin-homology domain (PH domain)/Phosphotyrosine-binding domain (PTB)"/>
    <property type="match status" value="1"/>
</dbReference>
<dbReference type="InterPro" id="IPR000980">
    <property type="entry name" value="SH2"/>
</dbReference>
<sequence>MSCFSAMNTPLLGEMEQTISMLERGTIVTKLYGKQRRPDRRHLMLIREARQLLWSTVAAETRTDYEGTIELREIREIRVGKNSKEFRLHADDCQRFDGSKCFVILYGNNFKLKSFSVVALSEAEADNWVRGLRYMVKDTINAPYPLQIDRWLRREYYSIENIHAHSSKSEQCTPVTIKDFKMFLAGVSCKMTTSKFMENFSDDVRRKHDLKFDDFSRLYQKLLLPANFISILCGVTEFSYSEDQKTVRPHEFRKFLQVEQRDPNIGELNSISGFIRDFVQDVERDVQEPYLTIPEFVDYLFSKQNDLWDKKFDAVFMDMNQPLSSYWIASSHNTYLTGDQFSSESSCEAYARALRMGCRCIELDCWNGPDNLPYIFHGHTMTSKIKFMDVIKTIKDHAFATSEYPVILSIEQNCSLEQQRNMAQALIEVFGDLLLTQPCDRNETHLPSPYQLRRKIILKHKKLPQFDENLSTINLPTSNVSNGTMTFNHRSSITGTVDDNDSVRRVLKEGLLYFKDPVDKSWNLYQFVLTQQELIYSSEINENRNGNSEDDDFGLSTCSLNSTIQQKQKDTSANDELHFGENWFHGKLEGGRQEADQLLQKYKHLGDGTFLVRESATFVGDYSLSFWRRNRPNHCRIKLKHDNGSIKYYLVENFVFDSLYSLIVYYRKNMLRSSEFSIILKEPVPQPKKHESQEWFHPNTTKEQAEQSLYKLEIGSFLVRPSVQSLNAFVISFTINRKIKHCRIIQEGRLYAIDTMQFESLVSLIHYYMRNPLYRNVKLVHPVSQELLRQTLLENSQFDHGSADGTAASNYMGSNLEEYVTCKALYSYKADKPDELSFPKHAIITNVQRNNSMWWKGDYGGMIQHHLPANYVKVIDSATEDYNSLNDDGNDSRTDSIEIYGAVASFFESNEPGILIKLQIQTPTMQNPFIIGFDNQETAYEWIKAIQDAALIASQLATERRKKERTARVAKEMSDLIIYFRSVPFREHSWIFQEMSSFPETKAEKQFFQQNMQLFLSYHRNQISRVYPKGQRLDSSNFNPVPFWNIGSQMIALNYQTGDKAMQLNQSKFRNNGQCGYILKPAFMMLDSFNPNNPLSDGLNEIKVSIRIIAARHLFRGGKSNNPQIVVEICGASFDSGIKYRTKVNENGFHPIWNESCEFIVRNPQLALLRFEVQDEDMFAETHFIAQACYPLNCVRQGYRSVILRNKFSEELELSSLLIHLNTVNVS</sequence>
<dbReference type="InterPro" id="IPR036860">
    <property type="entry name" value="SH2_dom_sf"/>
</dbReference>
<evidence type="ECO:0000256" key="5">
    <source>
        <dbReference type="ARBA" id="ARBA00022837"/>
    </source>
</evidence>
<dbReference type="Pfam" id="PF00018">
    <property type="entry name" value="SH3_1"/>
    <property type="match status" value="1"/>
</dbReference>
<dbReference type="SMART" id="SM00252">
    <property type="entry name" value="SH2"/>
    <property type="match status" value="2"/>
</dbReference>
<evidence type="ECO:0000256" key="6">
    <source>
        <dbReference type="ARBA" id="ARBA00022963"/>
    </source>
</evidence>
<protein>
    <recommendedName>
        <fullName evidence="10">1-phosphatidylinositol 4,5-bisphosphate phosphodiesterase gamma</fullName>
        <ecNumber evidence="10">3.1.4.11</ecNumber>
    </recommendedName>
</protein>
<dbReference type="OrthoDB" id="269822at2759"/>
<dbReference type="GO" id="GO:0009395">
    <property type="term" value="P:phospholipid catabolic process"/>
    <property type="evidence" value="ECO:0007669"/>
    <property type="project" value="UniProtKB-UniRule"/>
</dbReference>
<dbReference type="GO" id="GO:0032587">
    <property type="term" value="C:ruffle membrane"/>
    <property type="evidence" value="ECO:0007669"/>
    <property type="project" value="TreeGrafter"/>
</dbReference>
<feature type="domain" description="PI-PLC Y-box" evidence="18">
    <location>
        <begin position="973"/>
        <end position="1084"/>
    </location>
</feature>
<dbReference type="SMART" id="SM00148">
    <property type="entry name" value="PLCXc"/>
    <property type="match status" value="1"/>
</dbReference>
<dbReference type="SUPFAM" id="SSF50729">
    <property type="entry name" value="PH domain-like"/>
    <property type="match status" value="2"/>
</dbReference>
<dbReference type="SMART" id="SM00326">
    <property type="entry name" value="SH3"/>
    <property type="match status" value="1"/>
</dbReference>
<dbReference type="PRINTS" id="PR00401">
    <property type="entry name" value="SH2DOMAIN"/>
</dbReference>
<evidence type="ECO:0000256" key="3">
    <source>
        <dbReference type="ARBA" id="ARBA00022737"/>
    </source>
</evidence>
<dbReference type="Pfam" id="PF00168">
    <property type="entry name" value="C2"/>
    <property type="match status" value="1"/>
</dbReference>
<feature type="domain" description="C2" evidence="17">
    <location>
        <begin position="1085"/>
        <end position="1206"/>
    </location>
</feature>
<dbReference type="PROSITE" id="PS50001">
    <property type="entry name" value="SH2"/>
    <property type="match status" value="2"/>
</dbReference>
<dbReference type="CTD" id="32601"/>
<dbReference type="EC" id="3.1.4.11" evidence="10"/>
<dbReference type="GO" id="GO:0010634">
    <property type="term" value="P:positive regulation of epithelial cell migration"/>
    <property type="evidence" value="ECO:0007669"/>
    <property type="project" value="TreeGrafter"/>
</dbReference>
<keyword evidence="5" id="KW-0106">Calcium</keyword>
<evidence type="ECO:0000259" key="14">
    <source>
        <dbReference type="PROSITE" id="PS50001"/>
    </source>
</evidence>
<dbReference type="PROSITE" id="PS50003">
    <property type="entry name" value="PH_DOMAIN"/>
    <property type="match status" value="1"/>
</dbReference>
<dbReference type="GO" id="GO:0048468">
    <property type="term" value="P:cell development"/>
    <property type="evidence" value="ECO:0007669"/>
    <property type="project" value="UniProtKB-ARBA"/>
</dbReference>
<evidence type="ECO:0000256" key="8">
    <source>
        <dbReference type="ARBA" id="ARBA00023098"/>
    </source>
</evidence>
<dbReference type="SUPFAM" id="SSF55550">
    <property type="entry name" value="SH2 domain"/>
    <property type="match status" value="2"/>
</dbReference>
<evidence type="ECO:0000313" key="20">
    <source>
        <dbReference type="RefSeq" id="XP_030379631.1"/>
    </source>
</evidence>
<dbReference type="InterPro" id="IPR001452">
    <property type="entry name" value="SH3_domain"/>
</dbReference>
<evidence type="ECO:0000256" key="13">
    <source>
        <dbReference type="RuleBase" id="RU361133"/>
    </source>
</evidence>
<feature type="domain" description="SH2" evidence="14">
    <location>
        <begin position="695"/>
        <end position="783"/>
    </location>
</feature>
<dbReference type="GO" id="GO:0046488">
    <property type="term" value="P:phosphatidylinositol metabolic process"/>
    <property type="evidence" value="ECO:0007669"/>
    <property type="project" value="TreeGrafter"/>
</dbReference>
<comment type="catalytic activity">
    <reaction evidence="10 13">
        <text>a 1,2-diacyl-sn-glycero-3-phospho-(1D-myo-inositol-4,5-bisphosphate) + H2O = 1D-myo-inositol 1,4,5-trisphosphate + a 1,2-diacyl-sn-glycerol + H(+)</text>
        <dbReference type="Rhea" id="RHEA:33179"/>
        <dbReference type="ChEBI" id="CHEBI:15377"/>
        <dbReference type="ChEBI" id="CHEBI:15378"/>
        <dbReference type="ChEBI" id="CHEBI:17815"/>
        <dbReference type="ChEBI" id="CHEBI:58456"/>
        <dbReference type="ChEBI" id="CHEBI:203600"/>
        <dbReference type="EC" id="3.1.4.11"/>
    </reaction>
</comment>
<keyword evidence="8 10" id="KW-0443">Lipid metabolism</keyword>
<dbReference type="PROSITE" id="PS50007">
    <property type="entry name" value="PIPLC_X_DOMAIN"/>
    <property type="match status" value="1"/>
</dbReference>
<evidence type="ECO:0000259" key="18">
    <source>
        <dbReference type="PROSITE" id="PS50008"/>
    </source>
</evidence>
<dbReference type="InterPro" id="IPR035024">
    <property type="entry name" value="PLC-gamma_N-SH2"/>
</dbReference>
<dbReference type="InterPro" id="IPR057061">
    <property type="entry name" value="PLCG_EF-hand_2"/>
</dbReference>
<dbReference type="Gene3D" id="2.60.40.150">
    <property type="entry name" value="C2 domain"/>
    <property type="match status" value="1"/>
</dbReference>
<dbReference type="InterPro" id="IPR016279">
    <property type="entry name" value="PLC-gamma"/>
</dbReference>
<dbReference type="Pfam" id="PF00017">
    <property type="entry name" value="SH2"/>
    <property type="match status" value="2"/>
</dbReference>
<proteinExistence type="predicted"/>
<evidence type="ECO:0000256" key="2">
    <source>
        <dbReference type="ARBA" id="ARBA00022443"/>
    </source>
</evidence>
<dbReference type="CDD" id="cd08592">
    <property type="entry name" value="PI-PLCc_gamma"/>
    <property type="match status" value="1"/>
</dbReference>
<evidence type="ECO:0000313" key="19">
    <source>
        <dbReference type="Proteomes" id="UP000504634"/>
    </source>
</evidence>
<dbReference type="InterPro" id="IPR001711">
    <property type="entry name" value="PLipase_C_Pinositol-sp_Y"/>
</dbReference>
<dbReference type="InterPro" id="IPR000008">
    <property type="entry name" value="C2_dom"/>
</dbReference>
<evidence type="ECO:0000256" key="12">
    <source>
        <dbReference type="PROSITE-ProRule" id="PRU00192"/>
    </source>
</evidence>
<dbReference type="PANTHER" id="PTHR10336:SF159">
    <property type="entry name" value="1-PHOSPHATIDYLINOSITOL 4,5-BISPHOSPHATE PHOSPHODIESTERASE GAMMA"/>
    <property type="match status" value="1"/>
</dbReference>
<keyword evidence="2 12" id="KW-0728">SH3 domain</keyword>
<gene>
    <name evidence="20" type="primary">LOC115627885</name>
</gene>
<dbReference type="InterPro" id="IPR036028">
    <property type="entry name" value="SH3-like_dom_sf"/>
</dbReference>
<dbReference type="SMART" id="SM00233">
    <property type="entry name" value="PH"/>
    <property type="match status" value="2"/>
</dbReference>
<dbReference type="Gene3D" id="1.10.238.10">
    <property type="entry name" value="EF-hand"/>
    <property type="match status" value="1"/>
</dbReference>